<dbReference type="RefSeq" id="WP_243010897.1">
    <property type="nucleotide sequence ID" value="NZ_JALGAR010000001.1"/>
</dbReference>
<keyword evidence="2" id="KW-1185">Reference proteome</keyword>
<name>A0AA41QUA8_9MICO</name>
<comment type="caution">
    <text evidence="1">The sequence shown here is derived from an EMBL/GenBank/DDBJ whole genome shotgun (WGS) entry which is preliminary data.</text>
</comment>
<gene>
    <name evidence="1" type="ORF">MQH31_03295</name>
</gene>
<sequence length="123" mass="12937">MAHPPSPDSRLLTYATVTVQSDAPAPFTITGVDIWTTHAVVYGQVLDPTADIHWSTPDEVRFDGLPFEVGPLTVEPGPVFGEAGYPGSIAVSTRDAPSPDARTVTLSYGRFEVTGTIGAGARP</sequence>
<accession>A0AA41QUA8</accession>
<evidence type="ECO:0000313" key="1">
    <source>
        <dbReference type="EMBL" id="MCI4656839.1"/>
    </source>
</evidence>
<evidence type="ECO:0000313" key="2">
    <source>
        <dbReference type="Proteomes" id="UP001165341"/>
    </source>
</evidence>
<dbReference type="AlphaFoldDB" id="A0AA41QUA8"/>
<proteinExistence type="predicted"/>
<dbReference type="EMBL" id="JALGAR010000001">
    <property type="protein sequence ID" value="MCI4656839.1"/>
    <property type="molecule type" value="Genomic_DNA"/>
</dbReference>
<dbReference type="Proteomes" id="UP001165341">
    <property type="component" value="Unassembled WGS sequence"/>
</dbReference>
<protein>
    <submittedName>
        <fullName evidence="1">Uncharacterized protein</fullName>
    </submittedName>
</protein>
<organism evidence="1 2">
    <name type="scientific">Cryobacterium zhongshanensis</name>
    <dbReference type="NCBI Taxonomy" id="2928153"/>
    <lineage>
        <taxon>Bacteria</taxon>
        <taxon>Bacillati</taxon>
        <taxon>Actinomycetota</taxon>
        <taxon>Actinomycetes</taxon>
        <taxon>Micrococcales</taxon>
        <taxon>Microbacteriaceae</taxon>
        <taxon>Cryobacterium</taxon>
    </lineage>
</organism>
<reference evidence="1" key="1">
    <citation type="submission" date="2022-03" db="EMBL/GenBank/DDBJ databases">
        <title>Cryobacterium sp. nov. strain ZS14-85, isolated from Antarctic soil.</title>
        <authorList>
            <person name="Li J."/>
            <person name="Niu G."/>
        </authorList>
    </citation>
    <scope>NUCLEOTIDE SEQUENCE</scope>
    <source>
        <strain evidence="1">ZS14-85</strain>
    </source>
</reference>